<name>A0A2S4KYT8_9HYPO</name>
<proteinExistence type="predicted"/>
<gene>
    <name evidence="2" type="ORF">TPAR_04453</name>
</gene>
<organism evidence="2 3">
    <name type="scientific">Tolypocladium paradoxum</name>
    <dbReference type="NCBI Taxonomy" id="94208"/>
    <lineage>
        <taxon>Eukaryota</taxon>
        <taxon>Fungi</taxon>
        <taxon>Dikarya</taxon>
        <taxon>Ascomycota</taxon>
        <taxon>Pezizomycotina</taxon>
        <taxon>Sordariomycetes</taxon>
        <taxon>Hypocreomycetidae</taxon>
        <taxon>Hypocreales</taxon>
        <taxon>Ophiocordycipitaceae</taxon>
        <taxon>Tolypocladium</taxon>
    </lineage>
</organism>
<evidence type="ECO:0000313" key="3">
    <source>
        <dbReference type="Proteomes" id="UP000237481"/>
    </source>
</evidence>
<protein>
    <submittedName>
        <fullName evidence="2">Uncharacterized protein</fullName>
    </submittedName>
</protein>
<dbReference type="EMBL" id="PKSG01000449">
    <property type="protein sequence ID" value="POR35353.1"/>
    <property type="molecule type" value="Genomic_DNA"/>
</dbReference>
<dbReference type="AlphaFoldDB" id="A0A2S4KYT8"/>
<feature type="region of interest" description="Disordered" evidence="1">
    <location>
        <begin position="95"/>
        <end position="143"/>
    </location>
</feature>
<reference evidence="2 3" key="1">
    <citation type="submission" date="2018-01" db="EMBL/GenBank/DDBJ databases">
        <title>Harnessing the power of phylogenomics to disentangle the directionality and signatures of interkingdom host jumping in the parasitic fungal genus Tolypocladium.</title>
        <authorList>
            <person name="Quandt C.A."/>
            <person name="Patterson W."/>
            <person name="Spatafora J.W."/>
        </authorList>
    </citation>
    <scope>NUCLEOTIDE SEQUENCE [LARGE SCALE GENOMIC DNA]</scope>
    <source>
        <strain evidence="2 3">NRBC 100945</strain>
    </source>
</reference>
<evidence type="ECO:0000313" key="2">
    <source>
        <dbReference type="EMBL" id="POR35353.1"/>
    </source>
</evidence>
<keyword evidence="3" id="KW-1185">Reference proteome</keyword>
<accession>A0A2S4KYT8</accession>
<comment type="caution">
    <text evidence="2">The sequence shown here is derived from an EMBL/GenBank/DDBJ whole genome shotgun (WGS) entry which is preliminary data.</text>
</comment>
<dbReference type="OrthoDB" id="10656845at2759"/>
<feature type="region of interest" description="Disordered" evidence="1">
    <location>
        <begin position="1"/>
        <end position="24"/>
    </location>
</feature>
<dbReference type="Proteomes" id="UP000237481">
    <property type="component" value="Unassembled WGS sequence"/>
</dbReference>
<feature type="compositionally biased region" description="Polar residues" evidence="1">
    <location>
        <begin position="95"/>
        <end position="111"/>
    </location>
</feature>
<sequence>MTAPMATHRQVRGNFKEEPGSDPAELRLPMMQGRANLHCMQTQQACRKLDRGARIRQGRWVVPAWYHEADIQTGRAESEGCSLRISSSHLFTRQGATQHQNVGPQPPQHSGTAPAGEPCAERGWREQERNRRATAKLQQAPTGLRGCQKLSSINVGSIDAPAATRAAGGDQRSECDNGWGVFQDTRLFCSAGARRRPELVEIGERLPNALRSLNQPVAGRCCAPVGPMDNGGAGPRRPPTS</sequence>
<evidence type="ECO:0000256" key="1">
    <source>
        <dbReference type="SAM" id="MobiDB-lite"/>
    </source>
</evidence>
<feature type="compositionally biased region" description="Basic and acidic residues" evidence="1">
    <location>
        <begin position="119"/>
        <end position="131"/>
    </location>
</feature>